<accession>A0A9W3JKY4</accession>
<dbReference type="InterPro" id="IPR034660">
    <property type="entry name" value="DinB/YfiT-like"/>
</dbReference>
<name>A0A9W3JKY4_BACTU</name>
<dbReference type="RefSeq" id="WP_001033113.1">
    <property type="nucleotide sequence ID" value="NC_018508.1"/>
</dbReference>
<organism evidence="2 3">
    <name type="scientific">Bacillus thuringiensis HD-789</name>
    <dbReference type="NCBI Taxonomy" id="1217737"/>
    <lineage>
        <taxon>Bacteria</taxon>
        <taxon>Bacillati</taxon>
        <taxon>Bacillota</taxon>
        <taxon>Bacilli</taxon>
        <taxon>Bacillales</taxon>
        <taxon>Bacillaceae</taxon>
        <taxon>Bacillus</taxon>
        <taxon>Bacillus cereus group</taxon>
    </lineage>
</organism>
<proteinExistence type="predicted"/>
<feature type="domain" description="DinB-like" evidence="1">
    <location>
        <begin position="13"/>
        <end position="143"/>
    </location>
</feature>
<gene>
    <name evidence="2" type="ORF">BTF1_02170</name>
</gene>
<reference evidence="2 3" key="1">
    <citation type="journal article" date="2013" name="Genome Announc.">
        <title>Complete Genome Sequence of Bacillus thuringiensis Serovar Israelensis Strain HD-789.</title>
        <authorList>
            <person name="Doggett N.A."/>
            <person name="Stubben C.J."/>
            <person name="Chertkov O."/>
            <person name="Bruce D.C."/>
            <person name="Detter J.C."/>
            <person name="Johnson S.L."/>
            <person name="Han C.S."/>
        </authorList>
    </citation>
    <scope>NUCLEOTIDE SEQUENCE [LARGE SCALE GENOMIC DNA]</scope>
    <source>
        <strain evidence="2 3">HD-789</strain>
    </source>
</reference>
<evidence type="ECO:0000313" key="2">
    <source>
        <dbReference type="EMBL" id="AFQ24659.1"/>
    </source>
</evidence>
<sequence length="159" mass="18849">MNKIELIIMNSNEVRRRSLNLWSSIPSEVLFHRVDSSSMTILEQVRHVLEAEYLYLEILKTRKSLPYSDDEPNPFNTRDFTTIQDEVDFAKPYRKNFLDFIMGLNEEDLENIKIDRSDVGYTRNLGDMLMRMAYHEAVHTGQLLRDMRALGLKRPHLWD</sequence>
<dbReference type="Proteomes" id="UP000005257">
    <property type="component" value="Chromosome"/>
</dbReference>
<dbReference type="AlphaFoldDB" id="A0A9W3JKY4"/>
<dbReference type="InterPro" id="IPR024775">
    <property type="entry name" value="DinB-like"/>
</dbReference>
<dbReference type="SUPFAM" id="SSF109854">
    <property type="entry name" value="DinB/YfiT-like putative metalloenzymes"/>
    <property type="match status" value="1"/>
</dbReference>
<protein>
    <submittedName>
        <fullName evidence="2">Group-specific protein</fullName>
    </submittedName>
</protein>
<evidence type="ECO:0000313" key="3">
    <source>
        <dbReference type="Proteomes" id="UP000005257"/>
    </source>
</evidence>
<dbReference type="EMBL" id="CP003763">
    <property type="protein sequence ID" value="AFQ24659.1"/>
    <property type="molecule type" value="Genomic_DNA"/>
</dbReference>
<evidence type="ECO:0000259" key="1">
    <source>
        <dbReference type="Pfam" id="PF12867"/>
    </source>
</evidence>
<dbReference type="Pfam" id="PF12867">
    <property type="entry name" value="DinB_2"/>
    <property type="match status" value="1"/>
</dbReference>
<dbReference type="KEGG" id="btn:BTF1_02170"/>
<dbReference type="Gene3D" id="1.20.120.450">
    <property type="entry name" value="dinb family like domain"/>
    <property type="match status" value="1"/>
</dbReference>